<keyword evidence="4" id="KW-0158">Chromosome</keyword>
<dbReference type="Proteomes" id="UP000242287">
    <property type="component" value="Unassembled WGS sequence"/>
</dbReference>
<feature type="compositionally biased region" description="Basic and acidic residues" evidence="9">
    <location>
        <begin position="301"/>
        <end position="320"/>
    </location>
</feature>
<dbReference type="AlphaFoldDB" id="A0A2A9NJ60"/>
<evidence type="ECO:0000256" key="5">
    <source>
        <dbReference type="ARBA" id="ARBA00022895"/>
    </source>
</evidence>
<feature type="non-terminal residue" evidence="11">
    <location>
        <position position="1"/>
    </location>
</feature>
<keyword evidence="6" id="KW-0238">DNA-binding</keyword>
<feature type="compositionally biased region" description="Low complexity" evidence="9">
    <location>
        <begin position="95"/>
        <end position="119"/>
    </location>
</feature>
<keyword evidence="5" id="KW-0779">Telomere</keyword>
<evidence type="ECO:0000259" key="10">
    <source>
        <dbReference type="Pfam" id="PF10451"/>
    </source>
</evidence>
<evidence type="ECO:0000256" key="4">
    <source>
        <dbReference type="ARBA" id="ARBA00022454"/>
    </source>
</evidence>
<organism evidence="11 12">
    <name type="scientific">Amanita thiersii Skay4041</name>
    <dbReference type="NCBI Taxonomy" id="703135"/>
    <lineage>
        <taxon>Eukaryota</taxon>
        <taxon>Fungi</taxon>
        <taxon>Dikarya</taxon>
        <taxon>Basidiomycota</taxon>
        <taxon>Agaricomycotina</taxon>
        <taxon>Agaricomycetes</taxon>
        <taxon>Agaricomycetidae</taxon>
        <taxon>Agaricales</taxon>
        <taxon>Pluteineae</taxon>
        <taxon>Amanitaceae</taxon>
        <taxon>Amanita</taxon>
    </lineage>
</organism>
<evidence type="ECO:0000313" key="12">
    <source>
        <dbReference type="Proteomes" id="UP000242287"/>
    </source>
</evidence>
<protein>
    <recommendedName>
        <fullName evidence="3">CST complex subunit STN1</fullName>
    </recommendedName>
    <alternativeName>
        <fullName evidence="8">Suppressor of cdc thirteen homolog</fullName>
    </alternativeName>
</protein>
<evidence type="ECO:0000256" key="2">
    <source>
        <dbReference type="ARBA" id="ARBA00004574"/>
    </source>
</evidence>
<dbReference type="SUPFAM" id="SSF50249">
    <property type="entry name" value="Nucleic acid-binding proteins"/>
    <property type="match status" value="1"/>
</dbReference>
<evidence type="ECO:0000313" key="11">
    <source>
        <dbReference type="EMBL" id="PFH50629.1"/>
    </source>
</evidence>
<dbReference type="GO" id="GO:0003677">
    <property type="term" value="F:DNA binding"/>
    <property type="evidence" value="ECO:0007669"/>
    <property type="project" value="UniProtKB-KW"/>
</dbReference>
<feature type="region of interest" description="Disordered" evidence="9">
    <location>
        <begin position="268"/>
        <end position="339"/>
    </location>
</feature>
<dbReference type="STRING" id="703135.A0A2A9NJ60"/>
<feature type="region of interest" description="Disordered" evidence="9">
    <location>
        <begin position="375"/>
        <end position="400"/>
    </location>
</feature>
<feature type="compositionally biased region" description="Low complexity" evidence="9">
    <location>
        <begin position="212"/>
        <end position="223"/>
    </location>
</feature>
<feature type="compositionally biased region" description="Basic and acidic residues" evidence="9">
    <location>
        <begin position="271"/>
        <end position="287"/>
    </location>
</feature>
<dbReference type="InterPro" id="IPR040260">
    <property type="entry name" value="RFA2-like"/>
</dbReference>
<evidence type="ECO:0000256" key="1">
    <source>
        <dbReference type="ARBA" id="ARBA00004123"/>
    </source>
</evidence>
<dbReference type="EMBL" id="KZ302000">
    <property type="protein sequence ID" value="PFH50629.1"/>
    <property type="molecule type" value="Genomic_DNA"/>
</dbReference>
<evidence type="ECO:0000256" key="3">
    <source>
        <dbReference type="ARBA" id="ARBA00017411"/>
    </source>
</evidence>
<feature type="compositionally biased region" description="Basic and acidic residues" evidence="9">
    <location>
        <begin position="375"/>
        <end position="388"/>
    </location>
</feature>
<dbReference type="PANTHER" id="PTHR13989:SF33">
    <property type="entry name" value="CST COMPLEX SUBUNIT STN1"/>
    <property type="match status" value="1"/>
</dbReference>
<accession>A0A2A9NJ60</accession>
<keyword evidence="12" id="KW-1185">Reference proteome</keyword>
<dbReference type="GO" id="GO:0005634">
    <property type="term" value="C:nucleus"/>
    <property type="evidence" value="ECO:0007669"/>
    <property type="project" value="UniProtKB-SubCell"/>
</dbReference>
<dbReference type="GO" id="GO:0000781">
    <property type="term" value="C:chromosome, telomeric region"/>
    <property type="evidence" value="ECO:0007669"/>
    <property type="project" value="UniProtKB-SubCell"/>
</dbReference>
<evidence type="ECO:0000256" key="6">
    <source>
        <dbReference type="ARBA" id="ARBA00023125"/>
    </source>
</evidence>
<feature type="non-terminal residue" evidence="11">
    <location>
        <position position="591"/>
    </location>
</feature>
<dbReference type="Pfam" id="PF10451">
    <property type="entry name" value="Stn1"/>
    <property type="match status" value="1"/>
</dbReference>
<gene>
    <name evidence="11" type="ORF">AMATHDRAFT_127208</name>
</gene>
<feature type="compositionally biased region" description="Polar residues" evidence="9">
    <location>
        <begin position="330"/>
        <end position="339"/>
    </location>
</feature>
<dbReference type="Gene3D" id="2.40.50.140">
    <property type="entry name" value="Nucleic acid-binding proteins"/>
    <property type="match status" value="1"/>
</dbReference>
<evidence type="ECO:0000256" key="7">
    <source>
        <dbReference type="ARBA" id="ARBA00023242"/>
    </source>
</evidence>
<feature type="region of interest" description="Disordered" evidence="9">
    <location>
        <begin position="92"/>
        <end position="119"/>
    </location>
</feature>
<dbReference type="OrthoDB" id="77828at2759"/>
<evidence type="ECO:0000256" key="8">
    <source>
        <dbReference type="ARBA" id="ARBA00030039"/>
    </source>
</evidence>
<name>A0A2A9NJ60_9AGAR</name>
<feature type="region of interest" description="Disordered" evidence="9">
    <location>
        <begin position="190"/>
        <end position="244"/>
    </location>
</feature>
<sequence length="591" mass="65847">NVEELWKWTLTADAVAPCFVRDVMEMKENLVAGIPSLMLLGVDFFWLGRVPCRSVLVVGLVVGIQVYENKIVYTVDDGTAVVDCAQRIQGSKNVKPPSTTKTSATRTTDPTANTTTSTNTNTLTLPKPITRIGLPVNVVGKIQHAFGSRQIVVNQIEVCKSANDELLHWRRVRELHKTHYSLTELFVIPPPAEVGPATPKRAEPSTPSTRGASPVSSIASSPVKPRATKQGPPRLRHPSRLRSQDLTDNTFRIYVKHYMLYASDVPAPSAHMERGSDGNDTSGHDLESTTTTTTTRQGTADQERTPRPAKDRQSAVERTPRPRIKPVNHGASNSCDVSVSTRRGRQTGFTISYLRRVPELADMARRVVIAEAKRRMTEQRRNEKEGRSRSKGVSHRPPITGTMEIIPKEKIPPKMKRLFRWVVVHLLNAGEIVVWDGPMRACSRINNEEISGLWKSGSTSYGRSVGADSTVFSTSNRISQVLGGEEMEGEVSDCGPGEEGYLPVTPALLGYYVEKVMEESELKAVNARRKTESGVGRTPRLGGGITKEDILSRLHRDDRWRFIGEWQVEEALEYLRMKSRVWCPGQERWEL</sequence>
<keyword evidence="7" id="KW-0539">Nucleus</keyword>
<evidence type="ECO:0000256" key="9">
    <source>
        <dbReference type="SAM" id="MobiDB-lite"/>
    </source>
</evidence>
<feature type="domain" description="CST complex subunit Stn1 N-terminal" evidence="10">
    <location>
        <begin position="4"/>
        <end position="88"/>
    </location>
</feature>
<dbReference type="InterPro" id="IPR018856">
    <property type="entry name" value="Stn1_N"/>
</dbReference>
<dbReference type="PANTHER" id="PTHR13989">
    <property type="entry name" value="REPLICATION PROTEIN A-RELATED"/>
    <property type="match status" value="1"/>
</dbReference>
<dbReference type="InterPro" id="IPR012340">
    <property type="entry name" value="NA-bd_OB-fold"/>
</dbReference>
<reference evidence="11 12" key="1">
    <citation type="submission" date="2014-02" db="EMBL/GenBank/DDBJ databases">
        <title>Transposable element dynamics among asymbiotic and ectomycorrhizal Amanita fungi.</title>
        <authorList>
            <consortium name="DOE Joint Genome Institute"/>
            <person name="Hess J."/>
            <person name="Skrede I."/>
            <person name="Wolfe B."/>
            <person name="LaButti K."/>
            <person name="Ohm R.A."/>
            <person name="Grigoriev I.V."/>
            <person name="Pringle A."/>
        </authorList>
    </citation>
    <scope>NUCLEOTIDE SEQUENCE [LARGE SCALE GENOMIC DNA]</scope>
    <source>
        <strain evidence="11 12">SKay4041</strain>
    </source>
</reference>
<proteinExistence type="predicted"/>
<comment type="subcellular location">
    <subcellularLocation>
        <location evidence="2">Chromosome</location>
        <location evidence="2">Telomere</location>
    </subcellularLocation>
    <subcellularLocation>
        <location evidence="1">Nucleus</location>
    </subcellularLocation>
</comment>